<dbReference type="Gene3D" id="1.20.120.1910">
    <property type="entry name" value="Cysteine-tRNA ligase, C-terminal anti-codon recognition domain"/>
    <property type="match status" value="1"/>
</dbReference>
<dbReference type="CDD" id="cd00672">
    <property type="entry name" value="CysRS_core"/>
    <property type="match status" value="1"/>
</dbReference>
<evidence type="ECO:0000256" key="8">
    <source>
        <dbReference type="ARBA" id="ARBA00022840"/>
    </source>
</evidence>
<reference evidence="20" key="1">
    <citation type="submission" date="2018-07" db="EMBL/GenBank/DDBJ databases">
        <authorList>
            <person name="Quirk P.G."/>
            <person name="Krulwich T.A."/>
        </authorList>
    </citation>
    <scope>NUCLEOTIDE SEQUENCE</scope>
</reference>
<dbReference type="GO" id="GO:0046872">
    <property type="term" value="F:metal ion binding"/>
    <property type="evidence" value="ECO:0007669"/>
    <property type="project" value="UniProtKB-KW"/>
</dbReference>
<evidence type="ECO:0000256" key="12">
    <source>
        <dbReference type="ARBA" id="ARBA00043868"/>
    </source>
</evidence>
<evidence type="ECO:0000256" key="3">
    <source>
        <dbReference type="ARBA" id="ARBA00012832"/>
    </source>
</evidence>
<sequence>MLRFSKSLFLISRKYCKWKQPKGIETGITVFNPITNKQTPLVLNSCNYAFWYTCGPTVYAPTHIGHASTYVRVDIIQRILKNYFNINLITAMNVTDIDDKIIKKSAEEKVSWQTLARRYENEFWNDLKLLNVITPDIKIRVSESIPLIVSFIDKLINTGFAYVAKDGSVYFRTDSFKEYGKLQKITKDANINESNKESIKDFALWKAAKNDEPFWAASWSKGRPGWHIECSAMASYIFGKSIDFHAGGLDLKFPHHENEEAQSCCFHKTDQWINYWIHTGQLKLSGQQEKMSKSLNNTISVGDLLSSCSPNEFRMLCLMSRYHSSIDFGEQTSKAAKSVLEYIFSFLEDAKAYINGVKAPVDLDTEFLMRLKNETNEEILKAFQDDFNTSKAIERLLHLISETNRSINSKEKKTFLVGSNIIIIQDIYNFVLNFLKCTGFVLEKSLDYPHKNKENSDDFITALIDVRHAIRQEAIKLKNQNLFTICDKIRKHLLDNHIELKDHGQNTSWRRKV</sequence>
<dbReference type="InterPro" id="IPR024909">
    <property type="entry name" value="Cys-tRNA/MSH_ligase"/>
</dbReference>
<evidence type="ECO:0000256" key="10">
    <source>
        <dbReference type="ARBA" id="ARBA00023146"/>
    </source>
</evidence>
<evidence type="ECO:0000256" key="5">
    <source>
        <dbReference type="ARBA" id="ARBA00022723"/>
    </source>
</evidence>
<dbReference type="EC" id="6.1.1.16" evidence="3"/>
<dbReference type="GO" id="GO:0006423">
    <property type="term" value="P:cysteinyl-tRNA aminoacylation"/>
    <property type="evidence" value="ECO:0007669"/>
    <property type="project" value="InterPro"/>
</dbReference>
<dbReference type="GO" id="GO:0005737">
    <property type="term" value="C:cytoplasm"/>
    <property type="evidence" value="ECO:0007669"/>
    <property type="project" value="TreeGrafter"/>
</dbReference>
<evidence type="ECO:0000256" key="1">
    <source>
        <dbReference type="ARBA" id="ARBA00001947"/>
    </source>
</evidence>
<gene>
    <name evidence="20" type="primary">CSON009479</name>
</gene>
<dbReference type="VEuPathDB" id="VectorBase:CSON009479"/>
<dbReference type="FunFam" id="3.40.50.620:FF:000027">
    <property type="entry name" value="Cysteine--tRNA ligase, cytoplasmic"/>
    <property type="match status" value="1"/>
</dbReference>
<keyword evidence="4" id="KW-0436">Ligase</keyword>
<comment type="catalytic activity">
    <reaction evidence="16">
        <text>S-sulfanyl-L-cysteine + L-cysteine = S-disulfanyl-L-cysteine + L-alanine</text>
        <dbReference type="Rhea" id="RHEA:78627"/>
        <dbReference type="ChEBI" id="CHEBI:35235"/>
        <dbReference type="ChEBI" id="CHEBI:57972"/>
        <dbReference type="ChEBI" id="CHEBI:58591"/>
        <dbReference type="ChEBI" id="CHEBI:229465"/>
    </reaction>
    <physiologicalReaction direction="left-to-right" evidence="16">
        <dbReference type="Rhea" id="RHEA:78628"/>
    </physiologicalReaction>
</comment>
<comment type="function">
    <text evidence="12">Mitochondrial cysteine-specific aminoacyl-tRNA synthetase that catalyzes the ATP-dependent ligation of cysteine to tRNA(Cys).</text>
</comment>
<evidence type="ECO:0000256" key="6">
    <source>
        <dbReference type="ARBA" id="ARBA00022741"/>
    </source>
</evidence>
<dbReference type="InterPro" id="IPR015803">
    <property type="entry name" value="Cys-tRNA-ligase"/>
</dbReference>
<evidence type="ECO:0000256" key="13">
    <source>
        <dbReference type="ARBA" id="ARBA00045476"/>
    </source>
</evidence>
<evidence type="ECO:0000256" key="18">
    <source>
        <dbReference type="ARBA" id="ARBA00049046"/>
    </source>
</evidence>
<comment type="catalytic activity">
    <reaction evidence="17">
        <text>S-sulfanyl-L-cysteine + tRNA(Cys) + ATP = (S)-sulfanyl-L-cysteinyl-tRNA(Cys) + AMP + diphosphate</text>
        <dbReference type="Rhea" id="RHEA:78647"/>
        <dbReference type="Rhea" id="RHEA-COMP:9661"/>
        <dbReference type="Rhea" id="RHEA-COMP:19119"/>
        <dbReference type="ChEBI" id="CHEBI:30616"/>
        <dbReference type="ChEBI" id="CHEBI:33019"/>
        <dbReference type="ChEBI" id="CHEBI:58591"/>
        <dbReference type="ChEBI" id="CHEBI:78442"/>
        <dbReference type="ChEBI" id="CHEBI:229520"/>
        <dbReference type="ChEBI" id="CHEBI:456215"/>
    </reaction>
    <physiologicalReaction direction="left-to-right" evidence="17">
        <dbReference type="Rhea" id="RHEA:78648"/>
    </physiologicalReaction>
</comment>
<evidence type="ECO:0000256" key="14">
    <source>
        <dbReference type="ARBA" id="ARBA00047499"/>
    </source>
</evidence>
<comment type="cofactor">
    <cofactor evidence="1">
        <name>Zn(2+)</name>
        <dbReference type="ChEBI" id="CHEBI:29105"/>
    </cofactor>
</comment>
<dbReference type="PANTHER" id="PTHR10890">
    <property type="entry name" value="CYSTEINYL-TRNA SYNTHETASE"/>
    <property type="match status" value="1"/>
</dbReference>
<dbReference type="GO" id="GO:0005524">
    <property type="term" value="F:ATP binding"/>
    <property type="evidence" value="ECO:0007669"/>
    <property type="project" value="UniProtKB-KW"/>
</dbReference>
<comment type="catalytic activity">
    <reaction evidence="14">
        <text>S-disulfanyl-L-cysteine + tRNA(Cys) + ATP = (S)-disulfanyl-L-cysteinyl-tRNA(Cys) + AMP + diphosphate</text>
        <dbReference type="Rhea" id="RHEA:78651"/>
        <dbReference type="Rhea" id="RHEA-COMP:9661"/>
        <dbReference type="Rhea" id="RHEA-COMP:19120"/>
        <dbReference type="ChEBI" id="CHEBI:30616"/>
        <dbReference type="ChEBI" id="CHEBI:33019"/>
        <dbReference type="ChEBI" id="CHEBI:78442"/>
        <dbReference type="ChEBI" id="CHEBI:229465"/>
        <dbReference type="ChEBI" id="CHEBI:229521"/>
        <dbReference type="ChEBI" id="CHEBI:456215"/>
    </reaction>
    <physiologicalReaction direction="left-to-right" evidence="14">
        <dbReference type="Rhea" id="RHEA:78652"/>
    </physiologicalReaction>
</comment>
<accession>A0A336M5S9</accession>
<comment type="similarity">
    <text evidence="2">Belongs to the class-I aminoacyl-tRNA synthetase family.</text>
</comment>
<dbReference type="GO" id="GO:0004817">
    <property type="term" value="F:cysteine-tRNA ligase activity"/>
    <property type="evidence" value="ECO:0007669"/>
    <property type="project" value="UniProtKB-EC"/>
</dbReference>
<keyword evidence="6" id="KW-0547">Nucleotide-binding</keyword>
<proteinExistence type="inferred from homology"/>
<keyword evidence="7" id="KW-0862">Zinc</keyword>
<comment type="function">
    <text evidence="13">In addition to its role as an aminoacyl-tRNA synthetase, has also cysteine persulfide synthase activity. Produces reactive persulfide species such as cysteine persulfide (CysSSH) from substrate cysteine and mediate direct incorporation of CysSSH into proteins during translations, resulting in protein persulfides and polysulfides. CysSSHs behave as potent antioxidants and cellular protectants.</text>
</comment>
<dbReference type="PANTHER" id="PTHR10890:SF27">
    <property type="entry name" value="CYSTEINE--TRNA LIGASE, MITOCHONDRIAL-RELATED"/>
    <property type="match status" value="1"/>
</dbReference>
<dbReference type="InterPro" id="IPR032678">
    <property type="entry name" value="tRNA-synt_1_cat_dom"/>
</dbReference>
<dbReference type="AlphaFoldDB" id="A0A336M5S9"/>
<keyword evidence="5" id="KW-0479">Metal-binding</keyword>
<comment type="catalytic activity">
    <reaction evidence="15">
        <text>2 L-cysteine = S-sulfanyl-L-cysteine + L-alanine</text>
        <dbReference type="Rhea" id="RHEA:78543"/>
        <dbReference type="ChEBI" id="CHEBI:35235"/>
        <dbReference type="ChEBI" id="CHEBI:57972"/>
        <dbReference type="ChEBI" id="CHEBI:58591"/>
    </reaction>
    <physiologicalReaction direction="left-to-right" evidence="15">
        <dbReference type="Rhea" id="RHEA:78544"/>
    </physiologicalReaction>
</comment>
<keyword evidence="9" id="KW-0648">Protein biosynthesis</keyword>
<comment type="catalytic activity">
    <reaction evidence="18">
        <text>tRNA(Cys) + L-cysteine + ATP = L-cysteinyl-tRNA(Cys) + AMP + diphosphate</text>
        <dbReference type="Rhea" id="RHEA:17773"/>
        <dbReference type="Rhea" id="RHEA-COMP:9661"/>
        <dbReference type="Rhea" id="RHEA-COMP:9679"/>
        <dbReference type="ChEBI" id="CHEBI:30616"/>
        <dbReference type="ChEBI" id="CHEBI:33019"/>
        <dbReference type="ChEBI" id="CHEBI:35235"/>
        <dbReference type="ChEBI" id="CHEBI:78442"/>
        <dbReference type="ChEBI" id="CHEBI:78517"/>
        <dbReference type="ChEBI" id="CHEBI:456215"/>
        <dbReference type="EC" id="6.1.1.16"/>
    </reaction>
    <physiologicalReaction direction="right-to-left" evidence="18">
        <dbReference type="Rhea" id="RHEA:17775"/>
    </physiologicalReaction>
</comment>
<protein>
    <recommendedName>
        <fullName evidence="3">cysteine--tRNA ligase</fullName>
        <ecNumber evidence="3">6.1.1.16</ecNumber>
    </recommendedName>
    <alternativeName>
        <fullName evidence="11">Cysteinyl-tRNA synthetase</fullName>
    </alternativeName>
</protein>
<evidence type="ECO:0000256" key="15">
    <source>
        <dbReference type="ARBA" id="ARBA00047548"/>
    </source>
</evidence>
<dbReference type="NCBIfam" id="TIGR00435">
    <property type="entry name" value="cysS"/>
    <property type="match status" value="1"/>
</dbReference>
<evidence type="ECO:0000256" key="16">
    <source>
        <dbReference type="ARBA" id="ARBA00047731"/>
    </source>
</evidence>
<dbReference type="OMA" id="IMRWPSP"/>
<dbReference type="EMBL" id="UFQT01000376">
    <property type="protein sequence ID" value="SSX23717.1"/>
    <property type="molecule type" value="Genomic_DNA"/>
</dbReference>
<dbReference type="SUPFAM" id="SSF52374">
    <property type="entry name" value="Nucleotidylyl transferase"/>
    <property type="match status" value="1"/>
</dbReference>
<dbReference type="InterPro" id="IPR014729">
    <property type="entry name" value="Rossmann-like_a/b/a_fold"/>
</dbReference>
<dbReference type="Pfam" id="PF01406">
    <property type="entry name" value="tRNA-synt_1e"/>
    <property type="match status" value="1"/>
</dbReference>
<dbReference type="PRINTS" id="PR00983">
    <property type="entry name" value="TRNASYNTHCYS"/>
</dbReference>
<keyword evidence="8" id="KW-0067">ATP-binding</keyword>
<feature type="domain" description="tRNA synthetases class I catalytic" evidence="19">
    <location>
        <begin position="50"/>
        <end position="337"/>
    </location>
</feature>
<keyword evidence="10" id="KW-0030">Aminoacyl-tRNA synthetase</keyword>
<evidence type="ECO:0000256" key="7">
    <source>
        <dbReference type="ARBA" id="ARBA00022833"/>
    </source>
</evidence>
<dbReference type="InterPro" id="IPR009080">
    <property type="entry name" value="tRNAsynth_Ia_anticodon-bd"/>
</dbReference>
<name>A0A336M5S9_CULSO</name>
<evidence type="ECO:0000256" key="11">
    <source>
        <dbReference type="ARBA" id="ARBA00031499"/>
    </source>
</evidence>
<evidence type="ECO:0000313" key="20">
    <source>
        <dbReference type="EMBL" id="SSX23717.1"/>
    </source>
</evidence>
<dbReference type="SUPFAM" id="SSF47323">
    <property type="entry name" value="Anticodon-binding domain of a subclass of class I aminoacyl-tRNA synthetases"/>
    <property type="match status" value="1"/>
</dbReference>
<evidence type="ECO:0000256" key="9">
    <source>
        <dbReference type="ARBA" id="ARBA00022917"/>
    </source>
</evidence>
<evidence type="ECO:0000256" key="4">
    <source>
        <dbReference type="ARBA" id="ARBA00022598"/>
    </source>
</evidence>
<dbReference type="Gene3D" id="3.40.50.620">
    <property type="entry name" value="HUPs"/>
    <property type="match status" value="1"/>
</dbReference>
<evidence type="ECO:0000256" key="2">
    <source>
        <dbReference type="ARBA" id="ARBA00005594"/>
    </source>
</evidence>
<dbReference type="HAMAP" id="MF_00041">
    <property type="entry name" value="Cys_tRNA_synth"/>
    <property type="match status" value="1"/>
</dbReference>
<evidence type="ECO:0000256" key="17">
    <source>
        <dbReference type="ARBA" id="ARBA00048609"/>
    </source>
</evidence>
<organism evidence="20">
    <name type="scientific">Culicoides sonorensis</name>
    <name type="common">Biting midge</name>
    <dbReference type="NCBI Taxonomy" id="179676"/>
    <lineage>
        <taxon>Eukaryota</taxon>
        <taxon>Metazoa</taxon>
        <taxon>Ecdysozoa</taxon>
        <taxon>Arthropoda</taxon>
        <taxon>Hexapoda</taxon>
        <taxon>Insecta</taxon>
        <taxon>Pterygota</taxon>
        <taxon>Neoptera</taxon>
        <taxon>Endopterygota</taxon>
        <taxon>Diptera</taxon>
        <taxon>Nematocera</taxon>
        <taxon>Chironomoidea</taxon>
        <taxon>Ceratopogonidae</taxon>
        <taxon>Ceratopogoninae</taxon>
        <taxon>Culicoides</taxon>
        <taxon>Monoculicoides</taxon>
    </lineage>
</organism>
<evidence type="ECO:0000259" key="19">
    <source>
        <dbReference type="Pfam" id="PF01406"/>
    </source>
</evidence>